<evidence type="ECO:0000256" key="1">
    <source>
        <dbReference type="PROSITE-ProRule" id="PRU00176"/>
    </source>
</evidence>
<dbReference type="CDD" id="cd12398">
    <property type="entry name" value="RRM_CSTF2_RNA15_like"/>
    <property type="match status" value="1"/>
</dbReference>
<keyword evidence="5" id="KW-1185">Reference proteome</keyword>
<dbReference type="GO" id="GO:0003729">
    <property type="term" value="F:mRNA binding"/>
    <property type="evidence" value="ECO:0007669"/>
    <property type="project" value="TreeGrafter"/>
</dbReference>
<dbReference type="PANTHER" id="PTHR45735:SF2">
    <property type="entry name" value="CLEAVAGE STIMULATION FACTOR SUBUNIT 2"/>
    <property type="match status" value="1"/>
</dbReference>
<evidence type="ECO:0000256" key="2">
    <source>
        <dbReference type="SAM" id="MobiDB-lite"/>
    </source>
</evidence>
<sequence>MASSYYYNNGQQQQFHNGQQQRAVNRNCSVFVGNIPYEASEEELREIFSRVGPVISFRLMKDKETGMPKGYGFCEYRDMETAYSAMRNLSNADYGGRPLRVDWADHELRNSEAVTKVLRTSNAEVSERTEKIVKDRLQEFRGKITDETIELAVRLNRKGYDNKQEEGGGAIPPPPWSNMVIGGHHHGHNNNADENNDDEDDDDRINNNDDSYDGGKVVKEEKEKEEEEEEMNSNITY</sequence>
<dbReference type="GO" id="GO:0005847">
    <property type="term" value="C:mRNA cleavage and polyadenylation specificity factor complex"/>
    <property type="evidence" value="ECO:0007669"/>
    <property type="project" value="TreeGrafter"/>
</dbReference>
<dbReference type="Proteomes" id="UP000591131">
    <property type="component" value="Unassembled WGS sequence"/>
</dbReference>
<reference evidence="4 5" key="1">
    <citation type="submission" date="2020-04" db="EMBL/GenBank/DDBJ databases">
        <title>Perkinsus chesapeaki whole genome sequence.</title>
        <authorList>
            <person name="Bogema D.R."/>
        </authorList>
    </citation>
    <scope>NUCLEOTIDE SEQUENCE [LARGE SCALE GENOMIC DNA]</scope>
    <source>
        <strain evidence="4">ATCC PRA-425</strain>
    </source>
</reference>
<feature type="domain" description="RRM" evidence="3">
    <location>
        <begin position="28"/>
        <end position="106"/>
    </location>
</feature>
<proteinExistence type="predicted"/>
<dbReference type="PANTHER" id="PTHR45735">
    <property type="entry name" value="CLEAVAGE STIMULATION FACTOR SUBUNIT 2"/>
    <property type="match status" value="1"/>
</dbReference>
<name>A0A7J6MC94_PERCH</name>
<dbReference type="InterPro" id="IPR035979">
    <property type="entry name" value="RBD_domain_sf"/>
</dbReference>
<comment type="caution">
    <text evidence="4">The sequence shown here is derived from an EMBL/GenBank/DDBJ whole genome shotgun (WGS) entry which is preliminary data.</text>
</comment>
<dbReference type="SUPFAM" id="SSF54928">
    <property type="entry name" value="RNA-binding domain, RBD"/>
    <property type="match status" value="1"/>
</dbReference>
<gene>
    <name evidence="4" type="primary">CSTF2_1</name>
    <name evidence="4" type="ORF">FOL47_002741</name>
</gene>
<dbReference type="EMBL" id="JAAPAO010000179">
    <property type="protein sequence ID" value="KAF4669006.1"/>
    <property type="molecule type" value="Genomic_DNA"/>
</dbReference>
<evidence type="ECO:0000259" key="3">
    <source>
        <dbReference type="PROSITE" id="PS50102"/>
    </source>
</evidence>
<keyword evidence="1" id="KW-0694">RNA-binding</keyword>
<feature type="region of interest" description="Disordered" evidence="2">
    <location>
        <begin position="160"/>
        <end position="237"/>
    </location>
</feature>
<dbReference type="SMART" id="SM00360">
    <property type="entry name" value="RRM"/>
    <property type="match status" value="1"/>
</dbReference>
<feature type="compositionally biased region" description="Acidic residues" evidence="2">
    <location>
        <begin position="194"/>
        <end position="203"/>
    </location>
</feature>
<dbReference type="PROSITE" id="PS50102">
    <property type="entry name" value="RRM"/>
    <property type="match status" value="1"/>
</dbReference>
<dbReference type="Gene3D" id="3.30.70.330">
    <property type="match status" value="1"/>
</dbReference>
<dbReference type="InterPro" id="IPR012677">
    <property type="entry name" value="Nucleotide-bd_a/b_plait_sf"/>
</dbReference>
<dbReference type="OrthoDB" id="272703at2759"/>
<evidence type="ECO:0000313" key="4">
    <source>
        <dbReference type="EMBL" id="KAF4669006.1"/>
    </source>
</evidence>
<evidence type="ECO:0000313" key="5">
    <source>
        <dbReference type="Proteomes" id="UP000591131"/>
    </source>
</evidence>
<dbReference type="Pfam" id="PF00076">
    <property type="entry name" value="RRM_1"/>
    <property type="match status" value="1"/>
</dbReference>
<organism evidence="4 5">
    <name type="scientific">Perkinsus chesapeaki</name>
    <name type="common">Clam parasite</name>
    <name type="synonym">Perkinsus andrewsi</name>
    <dbReference type="NCBI Taxonomy" id="330153"/>
    <lineage>
        <taxon>Eukaryota</taxon>
        <taxon>Sar</taxon>
        <taxon>Alveolata</taxon>
        <taxon>Perkinsozoa</taxon>
        <taxon>Perkinsea</taxon>
        <taxon>Perkinsida</taxon>
        <taxon>Perkinsidae</taxon>
        <taxon>Perkinsus</taxon>
    </lineage>
</organism>
<dbReference type="AlphaFoldDB" id="A0A7J6MC94"/>
<accession>A0A7J6MC94</accession>
<protein>
    <submittedName>
        <fullName evidence="4">Cleavage stimulation factor subunit 2</fullName>
    </submittedName>
</protein>
<dbReference type="InterPro" id="IPR000504">
    <property type="entry name" value="RRM_dom"/>
</dbReference>